<organism evidence="1 2">
    <name type="scientific">Roseomonas gilardii</name>
    <dbReference type="NCBI Taxonomy" id="257708"/>
    <lineage>
        <taxon>Bacteria</taxon>
        <taxon>Pseudomonadati</taxon>
        <taxon>Pseudomonadota</taxon>
        <taxon>Alphaproteobacteria</taxon>
        <taxon>Acetobacterales</taxon>
        <taxon>Roseomonadaceae</taxon>
        <taxon>Roseomonas</taxon>
    </lineage>
</organism>
<dbReference type="KEGG" id="rgi:RGI145_06270"/>
<evidence type="ECO:0000313" key="1">
    <source>
        <dbReference type="EMBL" id="APT56768.1"/>
    </source>
</evidence>
<evidence type="ECO:0000313" key="2">
    <source>
        <dbReference type="Proteomes" id="UP000185494"/>
    </source>
</evidence>
<dbReference type="Proteomes" id="UP000185494">
    <property type="component" value="Chromosome 1"/>
</dbReference>
<dbReference type="EMBL" id="CP015583">
    <property type="protein sequence ID" value="APT56768.1"/>
    <property type="molecule type" value="Genomic_DNA"/>
</dbReference>
<name>A0A1L7AD99_9PROT</name>
<dbReference type="eggNOG" id="ENOG50330WR">
    <property type="taxonomic scope" value="Bacteria"/>
</dbReference>
<sequence length="185" mass="19432">MPQPQTRNSLLRSGRATAKSLSAFPAAPRRGSGVRAVASRLLTAVLSLTAATALALPAAAQQDAAKPITLELNRLEPKPDLQPPGCRAWLLMRNPGDTAIDPLRLDLILFGKDGVIARRLALDVGPLPASKTLARIFDLSGLPCEGITGVLLNDLLACGPEPEGRSACLPRIATSSRVQGVSFDK</sequence>
<gene>
    <name evidence="1" type="ORF">RGI145_06270</name>
</gene>
<proteinExistence type="predicted"/>
<dbReference type="AlphaFoldDB" id="A0A1L7AD99"/>
<accession>A0A1L7AD99</accession>
<dbReference type="STRING" id="257708.RGI145_06270"/>
<protein>
    <submittedName>
        <fullName evidence="1">Tat pathway signal protein</fullName>
    </submittedName>
</protein>
<reference evidence="1 2" key="1">
    <citation type="submission" date="2016-05" db="EMBL/GenBank/DDBJ databases">
        <title>Complete Genome and Methylome Analysis of Psychrotrophic Bacterial Isolates from Antarctic Lake Untersee.</title>
        <authorList>
            <person name="Fomenkov A."/>
            <person name="Akimov V.N."/>
            <person name="Vasilyeva L.V."/>
            <person name="Andersen D."/>
            <person name="Vincze T."/>
            <person name="Roberts R.J."/>
        </authorList>
    </citation>
    <scope>NUCLEOTIDE SEQUENCE [LARGE SCALE GENOMIC DNA]</scope>
    <source>
        <strain evidence="1 2">U14-5</strain>
    </source>
</reference>